<dbReference type="GO" id="GO:0000963">
    <property type="term" value="P:mitochondrial RNA processing"/>
    <property type="evidence" value="ECO:0007669"/>
    <property type="project" value="TreeGrafter"/>
</dbReference>
<accession>A0AA36MN87</accession>
<gene>
    <name evidence="2" type="ORF">EVOR1521_LOCUS6762</name>
</gene>
<dbReference type="GO" id="GO:0003723">
    <property type="term" value="F:RNA binding"/>
    <property type="evidence" value="ECO:0007669"/>
    <property type="project" value="TreeGrafter"/>
</dbReference>
<dbReference type="PANTHER" id="PTHR21228:SF40">
    <property type="entry name" value="LD45607P"/>
    <property type="match status" value="1"/>
</dbReference>
<comment type="caution">
    <text evidence="2">The sequence shown here is derived from an EMBL/GenBank/DDBJ whole genome shotgun (WGS) entry which is preliminary data.</text>
</comment>
<sequence>MGKVGPKDAAIWKRLTARADVIAHSLTPKQASLILSAMARSRQSHENFLRRFRVKFAPSLIAAADLIDLCGMISSLSQLNVYQEELYGLAAKRLMDSSVQMDMRQLSLVANAFVKAGHQDMDLFQRLLKQVPRQAAKCTAKERSLRAVATDAAVLLNALAQIPDFQIQDWEAKEEQKELKSALEALALRLPEILPKADLHSLAVILNAFAQLQFVQKDALDLISQELLLNEQKLQRMTGRQLAMVLNAIARLQLHEPRLIELLAASVRSGAQALDPQGLCLVANAAAKLQLGLETFQVLYSRIPRLLSRLSARQLAMLCHAWAKAHIHNDDLFELLSLPLMHHAPQLTAHEVAITLYGYAHFRHSPKELFKVLLERFNSLLAEEAVSESDLLMVANALGRVGWRDDSIQEALQKLGDVRYLSVQALATFGLQGEASRSETG</sequence>
<protein>
    <recommendedName>
        <fullName evidence="1">RNA-editing substrate-binding complex 6 protein domain-containing protein</fullName>
    </recommendedName>
</protein>
<name>A0AA36MN87_9DINO</name>
<proteinExistence type="predicted"/>
<dbReference type="Proteomes" id="UP001178507">
    <property type="component" value="Unassembled WGS sequence"/>
</dbReference>
<feature type="domain" description="RNA-editing substrate-binding complex 6 protein" evidence="1">
    <location>
        <begin position="200"/>
        <end position="414"/>
    </location>
</feature>
<keyword evidence="3" id="KW-1185">Reference proteome</keyword>
<dbReference type="GO" id="GO:0035770">
    <property type="term" value="C:ribonucleoprotein granule"/>
    <property type="evidence" value="ECO:0007669"/>
    <property type="project" value="TreeGrafter"/>
</dbReference>
<evidence type="ECO:0000259" key="1">
    <source>
        <dbReference type="Pfam" id="PF26188"/>
    </source>
</evidence>
<dbReference type="AlphaFoldDB" id="A0AA36MN87"/>
<dbReference type="Pfam" id="PF26188">
    <property type="entry name" value="RESC6"/>
    <property type="match status" value="1"/>
</dbReference>
<dbReference type="PANTHER" id="PTHR21228">
    <property type="entry name" value="FAST LEU-RICH DOMAIN-CONTAINING"/>
    <property type="match status" value="1"/>
</dbReference>
<dbReference type="EMBL" id="CAUJNA010000516">
    <property type="protein sequence ID" value="CAJ1378136.1"/>
    <property type="molecule type" value="Genomic_DNA"/>
</dbReference>
<dbReference type="GO" id="GO:0044528">
    <property type="term" value="P:regulation of mitochondrial mRNA stability"/>
    <property type="evidence" value="ECO:0007669"/>
    <property type="project" value="TreeGrafter"/>
</dbReference>
<dbReference type="InterPro" id="IPR050870">
    <property type="entry name" value="FAST_kinase"/>
</dbReference>
<reference evidence="2" key="1">
    <citation type="submission" date="2023-08" db="EMBL/GenBank/DDBJ databases">
        <authorList>
            <person name="Chen Y."/>
            <person name="Shah S."/>
            <person name="Dougan E. K."/>
            <person name="Thang M."/>
            <person name="Chan C."/>
        </authorList>
    </citation>
    <scope>NUCLEOTIDE SEQUENCE</scope>
</reference>
<dbReference type="InterPro" id="IPR058917">
    <property type="entry name" value="RESC6_dom"/>
</dbReference>
<dbReference type="GO" id="GO:0005759">
    <property type="term" value="C:mitochondrial matrix"/>
    <property type="evidence" value="ECO:0007669"/>
    <property type="project" value="TreeGrafter"/>
</dbReference>
<organism evidence="2 3">
    <name type="scientific">Effrenium voratum</name>
    <dbReference type="NCBI Taxonomy" id="2562239"/>
    <lineage>
        <taxon>Eukaryota</taxon>
        <taxon>Sar</taxon>
        <taxon>Alveolata</taxon>
        <taxon>Dinophyceae</taxon>
        <taxon>Suessiales</taxon>
        <taxon>Symbiodiniaceae</taxon>
        <taxon>Effrenium</taxon>
    </lineage>
</organism>
<evidence type="ECO:0000313" key="3">
    <source>
        <dbReference type="Proteomes" id="UP001178507"/>
    </source>
</evidence>
<evidence type="ECO:0000313" key="2">
    <source>
        <dbReference type="EMBL" id="CAJ1378136.1"/>
    </source>
</evidence>